<reference evidence="2 3" key="1">
    <citation type="submission" date="2018-08" db="EMBL/GenBank/DDBJ databases">
        <title>Meiothermus terrae DSM 26712 genome sequencing project.</title>
        <authorList>
            <person name="Da Costa M.S."/>
            <person name="Albuquerque L."/>
            <person name="Raposo P."/>
            <person name="Froufe H.J.C."/>
            <person name="Barroso C.S."/>
            <person name="Egas C."/>
        </authorList>
    </citation>
    <scope>NUCLEOTIDE SEQUENCE [LARGE SCALE GENOMIC DNA]</scope>
    <source>
        <strain evidence="2 3">DSM 26712</strain>
    </source>
</reference>
<protein>
    <recommendedName>
        <fullName evidence="4">Lipase (Class 3)</fullName>
    </recommendedName>
</protein>
<dbReference type="EMBL" id="QXDL01000166">
    <property type="protein sequence ID" value="RIH81541.1"/>
    <property type="molecule type" value="Genomic_DNA"/>
</dbReference>
<dbReference type="Gene3D" id="3.40.50.1820">
    <property type="entry name" value="alpha/beta hydrolase"/>
    <property type="match status" value="1"/>
</dbReference>
<feature type="region of interest" description="Disordered" evidence="1">
    <location>
        <begin position="97"/>
        <end position="137"/>
    </location>
</feature>
<evidence type="ECO:0008006" key="4">
    <source>
        <dbReference type="Google" id="ProtNLM"/>
    </source>
</evidence>
<dbReference type="InterPro" id="IPR029058">
    <property type="entry name" value="AB_hydrolase_fold"/>
</dbReference>
<sequence length="766" mass="84583">MPRPARTLQLLPGLEVRIPADERRVLDEGSALSLRGEYRSLAHKLVQAYRQGSSAAEVTHALHQAEAATGMPLLEAVLTFLGRAEGLKGSLLEAYQEQAEAKPRSQPAPTPPSPAQAQAQPALQRKEKAKPAQALTPDEARRLAEMLLTRNNLTGATDPGKFGEDIVAGLRLMEQKGWIDLELHLVPVVNYVLEKVQRQPKLQQSLLQALEKHGLAYGALPNPTAASRPKTPTGGDLPFHAFLEQIAMDMVYEVEGLFEADADQKPDSGSGTTQAQVDARKRLLQYFGYRAHKTVKGVMGFEMKLFTPVPREQLPPEARERCKDYTMPIVAFRGSEGGAIASKSYSSGRADWLSDFADPQVGLRQFQANRDLIADVMATAKAASKSLPWVTGHSLGGALAQAVACEMPQFVGHVVTFQAPGIDAKTLQKLEDFNAEQADPGRRIGSTHVHYSGDLVERAGEGYTGGVVENYELPYSLAFKALLGCVTAYLSEKMAFWLKDPGLLDALADSKAYAIREFVRRVAPDGLAEEVLTYAVELAKSKNWPGIAEEDYQSLKAGAQAFGRLLQNPDFLKTIAQMPEATRRLLIRTGLTTAREHTAPTYTSLLLQQRPEYGTLFANAKGTKDDPNTPYDRPANQTKFVGTKTEDQLEKRIIEPYRKKIGPSIGKAFEDWNKANEANPNYRLVDTGREEFRAVFNILSGIARKEKNKDLALRLMAEAVGNKGITDILSNLPIGIRRQYLRWFQNEQNLTDIWIAWNQDTAEARE</sequence>
<name>A0A399EGX8_9DEIN</name>
<proteinExistence type="predicted"/>
<dbReference type="Proteomes" id="UP000265715">
    <property type="component" value="Unassembled WGS sequence"/>
</dbReference>
<evidence type="ECO:0000313" key="2">
    <source>
        <dbReference type="EMBL" id="RIH81541.1"/>
    </source>
</evidence>
<gene>
    <name evidence="2" type="ORF">Mterra_03100</name>
</gene>
<dbReference type="SUPFAM" id="SSF53474">
    <property type="entry name" value="alpha/beta-Hydrolases"/>
    <property type="match status" value="1"/>
</dbReference>
<keyword evidence="3" id="KW-1185">Reference proteome</keyword>
<comment type="caution">
    <text evidence="2">The sequence shown here is derived from an EMBL/GenBank/DDBJ whole genome shotgun (WGS) entry which is preliminary data.</text>
</comment>
<organism evidence="2 3">
    <name type="scientific">Calidithermus terrae</name>
    <dbReference type="NCBI Taxonomy" id="1408545"/>
    <lineage>
        <taxon>Bacteria</taxon>
        <taxon>Thermotogati</taxon>
        <taxon>Deinococcota</taxon>
        <taxon>Deinococci</taxon>
        <taxon>Thermales</taxon>
        <taxon>Thermaceae</taxon>
        <taxon>Calidithermus</taxon>
    </lineage>
</organism>
<evidence type="ECO:0000313" key="3">
    <source>
        <dbReference type="Proteomes" id="UP000265715"/>
    </source>
</evidence>
<dbReference type="AlphaFoldDB" id="A0A399EGX8"/>
<accession>A0A399EGX8</accession>
<evidence type="ECO:0000256" key="1">
    <source>
        <dbReference type="SAM" id="MobiDB-lite"/>
    </source>
</evidence>